<feature type="compositionally biased region" description="Basic and acidic residues" evidence="1">
    <location>
        <begin position="210"/>
        <end position="226"/>
    </location>
</feature>
<name>A0ABQ9G1I5_9NEOP</name>
<proteinExistence type="predicted"/>
<evidence type="ECO:0000256" key="1">
    <source>
        <dbReference type="SAM" id="MobiDB-lite"/>
    </source>
</evidence>
<feature type="compositionally biased region" description="Polar residues" evidence="1">
    <location>
        <begin position="655"/>
        <end position="667"/>
    </location>
</feature>
<comment type="caution">
    <text evidence="2">The sequence shown here is derived from an EMBL/GenBank/DDBJ whole genome shotgun (WGS) entry which is preliminary data.</text>
</comment>
<evidence type="ECO:0000313" key="2">
    <source>
        <dbReference type="EMBL" id="KAJ8866347.1"/>
    </source>
</evidence>
<feature type="region of interest" description="Disordered" evidence="1">
    <location>
        <begin position="630"/>
        <end position="671"/>
    </location>
</feature>
<feature type="compositionally biased region" description="Basic residues" evidence="1">
    <location>
        <begin position="84"/>
        <end position="93"/>
    </location>
</feature>
<feature type="compositionally biased region" description="Polar residues" evidence="1">
    <location>
        <begin position="183"/>
        <end position="192"/>
    </location>
</feature>
<protein>
    <submittedName>
        <fullName evidence="2">Uncharacterized protein</fullName>
    </submittedName>
</protein>
<feature type="compositionally biased region" description="Polar residues" evidence="1">
    <location>
        <begin position="94"/>
        <end position="103"/>
    </location>
</feature>
<evidence type="ECO:0000313" key="3">
    <source>
        <dbReference type="Proteomes" id="UP001159363"/>
    </source>
</evidence>
<organism evidence="2 3">
    <name type="scientific">Dryococelus australis</name>
    <dbReference type="NCBI Taxonomy" id="614101"/>
    <lineage>
        <taxon>Eukaryota</taxon>
        <taxon>Metazoa</taxon>
        <taxon>Ecdysozoa</taxon>
        <taxon>Arthropoda</taxon>
        <taxon>Hexapoda</taxon>
        <taxon>Insecta</taxon>
        <taxon>Pterygota</taxon>
        <taxon>Neoptera</taxon>
        <taxon>Polyneoptera</taxon>
        <taxon>Phasmatodea</taxon>
        <taxon>Verophasmatodea</taxon>
        <taxon>Anareolatae</taxon>
        <taxon>Phasmatidae</taxon>
        <taxon>Eurycanthinae</taxon>
        <taxon>Dryococelus</taxon>
    </lineage>
</organism>
<feature type="compositionally biased region" description="Basic and acidic residues" evidence="1">
    <location>
        <begin position="634"/>
        <end position="651"/>
    </location>
</feature>
<feature type="region of interest" description="Disordered" evidence="1">
    <location>
        <begin position="69"/>
        <end position="105"/>
    </location>
</feature>
<sequence length="1020" mass="113735">MNNDLSNKKKKKEEAIGRTCKRSSVGDYAPRYCAESLECGTTWHEEWGLGLYVALCACAWEDLPESTQGAPGYESPGHLGTKTKWSKTMRISRKSSAPLTSTPGGMFPPRLLAVHQGDPGSIPDRGHRILACGNRAGRCRWSEGLLGDLPLPPPPSFRRRSILTSTTLIGSQDRANSEKTRRATASSGTIPTCENPGVTPPDIEPVSARRRSERDSQRSRKKKEGNDSRRGLEIVVLWIYRVWRSARGYLRSGGPVLTHRPCEKNSAPQWKDLLVAAKDTVAERLVYSPPTKAVRVQSPAGSLRIFACGNRAGRCRWSADFIGDLPFSPPFHSGAAPYSPYFTLIGSQDLDVKCCPDLSTHSLTAQVAVTIFKSDEVYETIISTSVPQNNILKVTEPPTWSDFPRLLPRSPGAIRSTLPRVSNAPSPLRARFHKCGMPRSRHASRIYATLSGSPDISLVERVIKAVHNKVWVDSDGDGKEWDSDSCKSLRDLPITGPQLGAWWHRRNAGMKERGKREISWKTRRPAASSGTIATLLDKVRTALQEAATRATHNWSHTRRRAYNEMSRLAAQTARRQSRATSQPCLCGPHDLIRTLQDHDGNTARFARRSDKALGVRVSVAPIAPSLLDLGRAATSERRDGEKREIQEETRRPAASSGTIPTCENTGATPPGIETRLRQRWEASSLTTRPPQPILIGDILHSPGAAVVQGLDSSLPTNANRGSFPGGVPFGFFACGNRAGRCRWSADFLGDLPFHPCLHSGNGYHFSANTHHMRGIDHIHIKYITYKKTPVSPNTFIHFPREMRRTGGSKQNDCLLLRKQSCWVTRSRVRFIASRPRSSSFVISVGLLEPGNVRQTHCRSKQQQMGEKILRGVKKTKEAIARITFTSSWRYRFTSPGSTANHAFERRRLMFRESRPVTPLFPHKLTPEFLRSDEPLDRYSGLNHTKPLDIRCLQRGSHRGLMTRTGFDSRWDRYRIFAYGNRAGRYYWSADFLLDLTFPPPLHAGAAAHSLRFTLVGSRDL</sequence>
<feature type="compositionally biased region" description="Polar residues" evidence="1">
    <location>
        <begin position="162"/>
        <end position="174"/>
    </location>
</feature>
<accession>A0ABQ9G1I5</accession>
<gene>
    <name evidence="2" type="ORF">PR048_032190</name>
</gene>
<keyword evidence="3" id="KW-1185">Reference proteome</keyword>
<feature type="region of interest" description="Disordered" evidence="1">
    <location>
        <begin position="150"/>
        <end position="226"/>
    </location>
</feature>
<reference evidence="2 3" key="1">
    <citation type="submission" date="2023-02" db="EMBL/GenBank/DDBJ databases">
        <title>LHISI_Scaffold_Assembly.</title>
        <authorList>
            <person name="Stuart O.P."/>
            <person name="Cleave R."/>
            <person name="Magrath M.J.L."/>
            <person name="Mikheyev A.S."/>
        </authorList>
    </citation>
    <scope>NUCLEOTIDE SEQUENCE [LARGE SCALE GENOMIC DNA]</scope>
    <source>
        <strain evidence="2">Daus_M_001</strain>
        <tissue evidence="2">Leg muscle</tissue>
    </source>
</reference>
<dbReference type="Proteomes" id="UP001159363">
    <property type="component" value="Chromosome 15"/>
</dbReference>
<dbReference type="EMBL" id="JARBHB010000016">
    <property type="protein sequence ID" value="KAJ8866347.1"/>
    <property type="molecule type" value="Genomic_DNA"/>
</dbReference>